<evidence type="ECO:0000313" key="13">
    <source>
        <dbReference type="EMBL" id="SFI61735.1"/>
    </source>
</evidence>
<accession>A0A1I3JP97</accession>
<feature type="domain" description="HTH cro/C1-type" evidence="12">
    <location>
        <begin position="10"/>
        <end position="64"/>
    </location>
</feature>
<dbReference type="CDD" id="cd00093">
    <property type="entry name" value="HTH_XRE"/>
    <property type="match status" value="1"/>
</dbReference>
<keyword evidence="7" id="KW-0283">Flagellar rotation</keyword>
<dbReference type="PANTHER" id="PTHR46558">
    <property type="entry name" value="TRACRIPTIONAL REGULATORY PROTEIN-RELATED-RELATED"/>
    <property type="match status" value="1"/>
</dbReference>
<dbReference type="GO" id="GO:0005886">
    <property type="term" value="C:plasma membrane"/>
    <property type="evidence" value="ECO:0007669"/>
    <property type="project" value="UniProtKB-SubCell"/>
</dbReference>
<dbReference type="Proteomes" id="UP000182737">
    <property type="component" value="Unassembled WGS sequence"/>
</dbReference>
<dbReference type="SUPFAM" id="SSF101801">
    <property type="entry name" value="Surface presentation of antigens (SPOA)"/>
    <property type="match status" value="2"/>
</dbReference>
<dbReference type="InterPro" id="IPR001543">
    <property type="entry name" value="FliN-like_C"/>
</dbReference>
<evidence type="ECO:0000256" key="5">
    <source>
        <dbReference type="ARBA" id="ARBA00022475"/>
    </source>
</evidence>
<dbReference type="GO" id="GO:0097588">
    <property type="term" value="P:archaeal or bacterial-type flagellum-dependent cell motility"/>
    <property type="evidence" value="ECO:0007669"/>
    <property type="project" value="UniProtKB-KW"/>
</dbReference>
<keyword evidence="5" id="KW-1003">Cell membrane</keyword>
<dbReference type="GO" id="GO:0003677">
    <property type="term" value="F:DNA binding"/>
    <property type="evidence" value="ECO:0007669"/>
    <property type="project" value="UniProtKB-KW"/>
</dbReference>
<evidence type="ECO:0000256" key="4">
    <source>
        <dbReference type="ARBA" id="ARBA00021898"/>
    </source>
</evidence>
<sequence>MNAQKTGLLIYEMRTRKGLTQKELAEKCNVTDKAVSKWERGEGCPDVTVLPKLAEIFGIEVENIMNGEIPLSQDVSGKTIKDYNFRQPDRYPRYMQRELGILGEDICKVINQEFTAILNGRCDFSVEMVDQMVNIEFLNSIPQKCFFYDFDFANAGFTIEIDPELAKALMKQDFSKHEAITDFDLEVFKEHFLKIICKVMNQKIALRTDKKLPEEKFSLAKVNASANPNQTRQEEHRMMLLLALKGKADDKSGWINIQFSDTLIENMFLSGWFNEDMPGKIKFQNLKNIKCREEPDNIFIEFGRFRPENVELEPGKILILDKKENDGLDVVYENRVIHTGKTVSIDESFGIEIAETPQLSEIEYTEKDYISIQLGSASLKKEEIAALHQGSYITLKQRAGDPSLIIRAGKVIATGEICIADDTFAIRITEVK</sequence>
<name>A0A1I3JP97_9SPIR</name>
<dbReference type="Pfam" id="PF01381">
    <property type="entry name" value="HTH_3"/>
    <property type="match status" value="1"/>
</dbReference>
<comment type="function">
    <text evidence="11">FliM is one of three proteins (FliG, FliN, FliM) that forms the rotor-mounted switch complex (C ring), located at the base of the basal body. This complex interacts with the CheY and CheZ chemotaxis proteins, in addition to contacting components of the motor that determine the direction of flagellar rotation.</text>
</comment>
<evidence type="ECO:0000256" key="2">
    <source>
        <dbReference type="ARBA" id="ARBA00004202"/>
    </source>
</evidence>
<keyword evidence="6" id="KW-0145">Chemotaxis</keyword>
<keyword evidence="8" id="KW-0238">DNA-binding</keyword>
<evidence type="ECO:0000256" key="6">
    <source>
        <dbReference type="ARBA" id="ARBA00022500"/>
    </source>
</evidence>
<evidence type="ECO:0000259" key="12">
    <source>
        <dbReference type="PROSITE" id="PS50943"/>
    </source>
</evidence>
<keyword evidence="10" id="KW-0975">Bacterial flagellum</keyword>
<keyword evidence="9" id="KW-0472">Membrane</keyword>
<dbReference type="RefSeq" id="WP_074930986.1">
    <property type="nucleotide sequence ID" value="NZ_FORI01000003.1"/>
</dbReference>
<proteinExistence type="inferred from homology"/>
<dbReference type="InterPro" id="IPR036429">
    <property type="entry name" value="SpoA-like_sf"/>
</dbReference>
<evidence type="ECO:0000256" key="7">
    <source>
        <dbReference type="ARBA" id="ARBA00022779"/>
    </source>
</evidence>
<comment type="similarity">
    <text evidence="3">Belongs to the FliM family.</text>
</comment>
<evidence type="ECO:0000256" key="11">
    <source>
        <dbReference type="ARBA" id="ARBA00025044"/>
    </source>
</evidence>
<keyword evidence="14" id="KW-1185">Reference proteome</keyword>
<gene>
    <name evidence="13" type="ORF">SAMN04487775_103141</name>
</gene>
<dbReference type="InterPro" id="IPR001689">
    <property type="entry name" value="Flag_FliM"/>
</dbReference>
<evidence type="ECO:0000256" key="9">
    <source>
        <dbReference type="ARBA" id="ARBA00023136"/>
    </source>
</evidence>
<protein>
    <recommendedName>
        <fullName evidence="4">Flagellar motor switch protein FliM</fullName>
    </recommendedName>
</protein>
<evidence type="ECO:0000313" key="14">
    <source>
        <dbReference type="Proteomes" id="UP000182737"/>
    </source>
</evidence>
<organism evidence="13 14">
    <name type="scientific">Treponema bryantii</name>
    <dbReference type="NCBI Taxonomy" id="163"/>
    <lineage>
        <taxon>Bacteria</taxon>
        <taxon>Pseudomonadati</taxon>
        <taxon>Spirochaetota</taxon>
        <taxon>Spirochaetia</taxon>
        <taxon>Spirochaetales</taxon>
        <taxon>Treponemataceae</taxon>
        <taxon>Treponema</taxon>
    </lineage>
</organism>
<dbReference type="Gene3D" id="2.30.330.10">
    <property type="entry name" value="SpoA-like"/>
    <property type="match status" value="2"/>
</dbReference>
<dbReference type="InterPro" id="IPR028976">
    <property type="entry name" value="CheC-like_sf"/>
</dbReference>
<dbReference type="Pfam" id="PF01052">
    <property type="entry name" value="FliMN_C"/>
    <property type="match status" value="2"/>
</dbReference>
<dbReference type="InterPro" id="IPR001387">
    <property type="entry name" value="Cro/C1-type_HTH"/>
</dbReference>
<evidence type="ECO:0000256" key="3">
    <source>
        <dbReference type="ARBA" id="ARBA00011049"/>
    </source>
</evidence>
<reference evidence="14" key="1">
    <citation type="submission" date="2016-10" db="EMBL/GenBank/DDBJ databases">
        <authorList>
            <person name="Varghese N."/>
            <person name="Submissions S."/>
        </authorList>
    </citation>
    <scope>NUCLEOTIDE SEQUENCE [LARGE SCALE GENOMIC DNA]</scope>
    <source>
        <strain evidence="14">XBD1002</strain>
    </source>
</reference>
<dbReference type="PROSITE" id="PS50943">
    <property type="entry name" value="HTH_CROC1"/>
    <property type="match status" value="1"/>
</dbReference>
<comment type="subcellular location">
    <subcellularLocation>
        <location evidence="1">Bacterial flagellum basal body</location>
    </subcellularLocation>
    <subcellularLocation>
        <location evidence="2">Cell membrane</location>
        <topology evidence="2">Peripheral membrane protein</topology>
    </subcellularLocation>
</comment>
<dbReference type="PANTHER" id="PTHR46558:SF15">
    <property type="entry name" value="HELIX-TURN-HELIX DOMAIN PROTEIN"/>
    <property type="match status" value="1"/>
</dbReference>
<dbReference type="SMART" id="SM00530">
    <property type="entry name" value="HTH_XRE"/>
    <property type="match status" value="1"/>
</dbReference>
<dbReference type="Gene3D" id="3.40.1550.10">
    <property type="entry name" value="CheC-like"/>
    <property type="match status" value="1"/>
</dbReference>
<evidence type="ECO:0000256" key="8">
    <source>
        <dbReference type="ARBA" id="ARBA00023125"/>
    </source>
</evidence>
<evidence type="ECO:0000256" key="10">
    <source>
        <dbReference type="ARBA" id="ARBA00023143"/>
    </source>
</evidence>
<dbReference type="Pfam" id="PF02154">
    <property type="entry name" value="FliM"/>
    <property type="match status" value="1"/>
</dbReference>
<dbReference type="Gene3D" id="1.10.260.40">
    <property type="entry name" value="lambda repressor-like DNA-binding domains"/>
    <property type="match status" value="1"/>
</dbReference>
<dbReference type="GO" id="GO:0006935">
    <property type="term" value="P:chemotaxis"/>
    <property type="evidence" value="ECO:0007669"/>
    <property type="project" value="UniProtKB-KW"/>
</dbReference>
<evidence type="ECO:0000256" key="1">
    <source>
        <dbReference type="ARBA" id="ARBA00004117"/>
    </source>
</evidence>
<dbReference type="AlphaFoldDB" id="A0A1I3JP97"/>
<dbReference type="SUPFAM" id="SSF47413">
    <property type="entry name" value="lambda repressor-like DNA-binding domains"/>
    <property type="match status" value="1"/>
</dbReference>
<dbReference type="EMBL" id="FORI01000003">
    <property type="protein sequence ID" value="SFI61735.1"/>
    <property type="molecule type" value="Genomic_DNA"/>
</dbReference>
<dbReference type="InterPro" id="IPR010982">
    <property type="entry name" value="Lambda_DNA-bd_dom_sf"/>
</dbReference>